<keyword evidence="5" id="KW-0963">Cytoplasm</keyword>
<name>A0A520N0D4_9GAMM</name>
<dbReference type="GO" id="GO:0005829">
    <property type="term" value="C:cytosol"/>
    <property type="evidence" value="ECO:0007669"/>
    <property type="project" value="TreeGrafter"/>
</dbReference>
<dbReference type="GO" id="GO:0003723">
    <property type="term" value="F:RNA binding"/>
    <property type="evidence" value="ECO:0007669"/>
    <property type="project" value="InterPro"/>
</dbReference>
<dbReference type="EMBL" id="SHBE01000002">
    <property type="protein sequence ID" value="RZO26886.1"/>
    <property type="molecule type" value="Genomic_DNA"/>
</dbReference>
<dbReference type="Pfam" id="PF00588">
    <property type="entry name" value="SpoU_methylase"/>
    <property type="match status" value="1"/>
</dbReference>
<evidence type="ECO:0000256" key="4">
    <source>
        <dbReference type="ARBA" id="ARBA00022691"/>
    </source>
</evidence>
<comment type="subcellular location">
    <subcellularLocation>
        <location evidence="5">Cytoplasm</location>
    </subcellularLocation>
</comment>
<organism evidence="7 8">
    <name type="scientific">SAR86 cluster bacterium</name>
    <dbReference type="NCBI Taxonomy" id="2030880"/>
    <lineage>
        <taxon>Bacteria</taxon>
        <taxon>Pseudomonadati</taxon>
        <taxon>Pseudomonadota</taxon>
        <taxon>Gammaproteobacteria</taxon>
        <taxon>SAR86 cluster</taxon>
    </lineage>
</organism>
<keyword evidence="3 7" id="KW-0808">Transferase</keyword>
<evidence type="ECO:0000259" key="6">
    <source>
        <dbReference type="Pfam" id="PF00588"/>
    </source>
</evidence>
<accession>A0A520N0D4</accession>
<dbReference type="GO" id="GO:0002128">
    <property type="term" value="P:tRNA nucleoside ribose methylation"/>
    <property type="evidence" value="ECO:0007669"/>
    <property type="project" value="TreeGrafter"/>
</dbReference>
<dbReference type="NCBIfam" id="TIGR00050">
    <property type="entry name" value="rRNA_methyl_1"/>
    <property type="match status" value="1"/>
</dbReference>
<evidence type="ECO:0000256" key="1">
    <source>
        <dbReference type="ARBA" id="ARBA00007228"/>
    </source>
</evidence>
<dbReference type="InterPro" id="IPR001537">
    <property type="entry name" value="SpoU_MeTrfase"/>
</dbReference>
<dbReference type="GO" id="GO:0106339">
    <property type="term" value="F:tRNA (cytidine(32)-2'-O)-methyltransferase activity"/>
    <property type="evidence" value="ECO:0007669"/>
    <property type="project" value="RHEA"/>
</dbReference>
<keyword evidence="5" id="KW-0819">tRNA processing</keyword>
<comment type="similarity">
    <text evidence="1">Belongs to the class IV-like SAM-binding methyltransferase superfamily. RNA methyltransferase TrmH family.</text>
</comment>
<sequence>MNLNTHVKIILIETSSSANIGSSLRAMKTMSLSNLILVNPKEFPSSEVEALASNAKDLIKQVKVVDTLDEALEDIDFVVATSSRQRKVPWPCEELHTASPKIVGLAKTKKIGIMFGREDRGLTNEELQKSNLHIQIPANIDYPVLNLAMSVQVVCYQLYLDNLLPKPLKASELWDVPKAKSLHIQNLIKHFIDVAEQLEVYNKGNPRQIGSRIKRMFTRVGLDEMEVNFLRGFLAEIEKKLS</sequence>
<dbReference type="InterPro" id="IPR004384">
    <property type="entry name" value="RNA_MeTrfase_TrmJ/LasT"/>
</dbReference>
<comment type="function">
    <text evidence="5">Catalyzes the formation of 2'O-methylated cytidine (Cm32) or 2'O-methylated uridine (Um32) at position 32 in tRNA.</text>
</comment>
<dbReference type="PANTHER" id="PTHR42786:SF1">
    <property type="entry name" value="TRNA (CYTIDINE_URIDINE-2'-O-)-METHYLTRANSFERASE TRMJ"/>
    <property type="match status" value="1"/>
</dbReference>
<dbReference type="EC" id="2.1.1.200" evidence="5"/>
<dbReference type="GO" id="GO:0160206">
    <property type="term" value="F:tRNA (cytidine(32)/uridine(32)-2'-O)-methyltransferase activity"/>
    <property type="evidence" value="ECO:0007669"/>
    <property type="project" value="UniProtKB-EC"/>
</dbReference>
<comment type="catalytic activity">
    <reaction evidence="5">
        <text>uridine(32) in tRNA + S-adenosyl-L-methionine = 2'-O-methyluridine(32) in tRNA + S-adenosyl-L-homocysteine + H(+)</text>
        <dbReference type="Rhea" id="RHEA:42936"/>
        <dbReference type="Rhea" id="RHEA-COMP:10107"/>
        <dbReference type="Rhea" id="RHEA-COMP:10290"/>
        <dbReference type="ChEBI" id="CHEBI:15378"/>
        <dbReference type="ChEBI" id="CHEBI:57856"/>
        <dbReference type="ChEBI" id="CHEBI:59789"/>
        <dbReference type="ChEBI" id="CHEBI:65315"/>
        <dbReference type="ChEBI" id="CHEBI:74478"/>
        <dbReference type="EC" id="2.1.1.200"/>
    </reaction>
</comment>
<dbReference type="InterPro" id="IPR029028">
    <property type="entry name" value="Alpha/beta_knot_MTases"/>
</dbReference>
<evidence type="ECO:0000256" key="5">
    <source>
        <dbReference type="RuleBase" id="RU362024"/>
    </source>
</evidence>
<comment type="subunit">
    <text evidence="5">Homodimer.</text>
</comment>
<evidence type="ECO:0000313" key="8">
    <source>
        <dbReference type="Proteomes" id="UP000315825"/>
    </source>
</evidence>
<dbReference type="Proteomes" id="UP000315825">
    <property type="component" value="Unassembled WGS sequence"/>
</dbReference>
<comment type="caution">
    <text evidence="7">The sequence shown here is derived from an EMBL/GenBank/DDBJ whole genome shotgun (WGS) entry which is preliminary data.</text>
</comment>
<dbReference type="PANTHER" id="PTHR42786">
    <property type="entry name" value="TRNA/RRNA METHYLTRANSFERASE"/>
    <property type="match status" value="1"/>
</dbReference>
<feature type="domain" description="tRNA/rRNA methyltransferase SpoU type" evidence="6">
    <location>
        <begin position="7"/>
        <end position="156"/>
    </location>
</feature>
<keyword evidence="2 5" id="KW-0489">Methyltransferase</keyword>
<dbReference type="Gene3D" id="3.40.1280.10">
    <property type="match status" value="1"/>
</dbReference>
<dbReference type="PIRSF" id="PIRSF004808">
    <property type="entry name" value="LasT"/>
    <property type="match status" value="1"/>
</dbReference>
<dbReference type="CDD" id="cd18093">
    <property type="entry name" value="SpoU-like_TrmJ"/>
    <property type="match status" value="1"/>
</dbReference>
<evidence type="ECO:0000256" key="2">
    <source>
        <dbReference type="ARBA" id="ARBA00022603"/>
    </source>
</evidence>
<dbReference type="InterPro" id="IPR029026">
    <property type="entry name" value="tRNA_m1G_MTases_N"/>
</dbReference>
<comment type="catalytic activity">
    <reaction evidence="5">
        <text>cytidine(32) in tRNA + S-adenosyl-L-methionine = 2'-O-methylcytidine(32) in tRNA + S-adenosyl-L-homocysteine + H(+)</text>
        <dbReference type="Rhea" id="RHEA:42932"/>
        <dbReference type="Rhea" id="RHEA-COMP:10288"/>
        <dbReference type="Rhea" id="RHEA-COMP:10289"/>
        <dbReference type="ChEBI" id="CHEBI:15378"/>
        <dbReference type="ChEBI" id="CHEBI:57856"/>
        <dbReference type="ChEBI" id="CHEBI:59789"/>
        <dbReference type="ChEBI" id="CHEBI:74495"/>
        <dbReference type="ChEBI" id="CHEBI:82748"/>
        <dbReference type="EC" id="2.1.1.200"/>
    </reaction>
</comment>
<gene>
    <name evidence="5" type="primary">trmJ</name>
    <name evidence="7" type="ORF">EVA92_01685</name>
</gene>
<proteinExistence type="inferred from homology"/>
<dbReference type="AlphaFoldDB" id="A0A520N0D4"/>
<dbReference type="SUPFAM" id="SSF75217">
    <property type="entry name" value="alpha/beta knot"/>
    <property type="match status" value="1"/>
</dbReference>
<evidence type="ECO:0000313" key="7">
    <source>
        <dbReference type="EMBL" id="RZO26886.1"/>
    </source>
</evidence>
<dbReference type="Gene3D" id="1.10.8.590">
    <property type="match status" value="1"/>
</dbReference>
<evidence type="ECO:0000256" key="3">
    <source>
        <dbReference type="ARBA" id="ARBA00022679"/>
    </source>
</evidence>
<dbReference type="FunFam" id="3.40.1280.10:FF:000006">
    <property type="entry name" value="Uncharacterized tRNA/rRNA methyltransferase HI_0380"/>
    <property type="match status" value="1"/>
</dbReference>
<keyword evidence="4 5" id="KW-0949">S-adenosyl-L-methionine</keyword>
<reference evidence="7 8" key="1">
    <citation type="submission" date="2019-02" db="EMBL/GenBank/DDBJ databases">
        <title>Prokaryotic population dynamics and viral predation in marine succession experiment using metagenomics: the confinement effect.</title>
        <authorList>
            <person name="Haro-Moreno J.M."/>
            <person name="Rodriguez-Valera F."/>
            <person name="Lopez-Perez M."/>
        </authorList>
    </citation>
    <scope>NUCLEOTIDE SEQUENCE [LARGE SCALE GENOMIC DNA]</scope>
    <source>
        <strain evidence="7">MED-G159</strain>
    </source>
</reference>
<protein>
    <recommendedName>
        <fullName evidence="5">tRNA (cytidine/uridine-2'-O-)-methyltransferase TrmJ</fullName>
        <ecNumber evidence="5">2.1.1.200</ecNumber>
    </recommendedName>
    <alternativeName>
        <fullName evidence="5">tRNA (cytidine(32)/uridine(32)-2'-O)-methyltransferase</fullName>
    </alternativeName>
    <alternativeName>
        <fullName evidence="5">tRNA Cm32/Um32 methyltransferase</fullName>
    </alternativeName>
</protein>